<dbReference type="InterPro" id="IPR038765">
    <property type="entry name" value="Papain-like_cys_pep_sf"/>
</dbReference>
<evidence type="ECO:0000259" key="2">
    <source>
        <dbReference type="PROSITE" id="PS50235"/>
    </source>
</evidence>
<gene>
    <name evidence="3" type="ORF">JMJ35_009182</name>
</gene>
<sequence length="366" mass="42425">MSPILRPRAGPTRENANQRLKRVTTGNISPTWKRQSRSHATSKGFQNIQNVLCYRNSAIQALLHLPKFVNWVEHAHRHCTSNRSSCIPCAIKYLSLRYWDEPRSQDIDSSMRKLTRCMRRAQGKTMLQYPMTAAYDETEFLNWQWDWRRQQDASEFLLHLLNAMPEQNETVRPIVKALFEFDITQTLKCAYCRAISQQTNPEKILGVNLQNPGPLKRLLRHNVFAPATMTDWRCRVCHQFEATTELVQSLKLATTPEILVVEFRRFNSDGQKDNVHIPFTKWLDLTPYTINRTPTKYRLMAVVHHSGTLDEGHYVTVARGPRGNWQRMNDQVVTDATVTEALRPSNDFTPYLLFYTKMASGKAITS</sequence>
<dbReference type="InterPro" id="IPR018200">
    <property type="entry name" value="USP_CS"/>
</dbReference>
<accession>A0AA39QS10</accession>
<dbReference type="InterPro" id="IPR028889">
    <property type="entry name" value="USP"/>
</dbReference>
<dbReference type="Pfam" id="PF00443">
    <property type="entry name" value="UCH"/>
    <property type="match status" value="1"/>
</dbReference>
<dbReference type="SUPFAM" id="SSF54001">
    <property type="entry name" value="Cysteine proteinases"/>
    <property type="match status" value="1"/>
</dbReference>
<dbReference type="Gene3D" id="3.90.70.10">
    <property type="entry name" value="Cysteine proteinases"/>
    <property type="match status" value="1"/>
</dbReference>
<protein>
    <recommendedName>
        <fullName evidence="2">USP domain-containing protein</fullName>
    </recommendedName>
</protein>
<dbReference type="PROSITE" id="PS00973">
    <property type="entry name" value="USP_2"/>
    <property type="match status" value="1"/>
</dbReference>
<reference evidence="3" key="1">
    <citation type="submission" date="2023-03" db="EMBL/GenBank/DDBJ databases">
        <title>Complete genome of Cladonia borealis.</title>
        <authorList>
            <person name="Park H."/>
        </authorList>
    </citation>
    <scope>NUCLEOTIDE SEQUENCE</scope>
    <source>
        <strain evidence="3">ANT050790</strain>
    </source>
</reference>
<dbReference type="PROSITE" id="PS50235">
    <property type="entry name" value="USP_3"/>
    <property type="match status" value="1"/>
</dbReference>
<dbReference type="Proteomes" id="UP001166286">
    <property type="component" value="Unassembled WGS sequence"/>
</dbReference>
<dbReference type="InterPro" id="IPR050164">
    <property type="entry name" value="Peptidase_C19"/>
</dbReference>
<dbReference type="GO" id="GO:0016579">
    <property type="term" value="P:protein deubiquitination"/>
    <property type="evidence" value="ECO:0007669"/>
    <property type="project" value="InterPro"/>
</dbReference>
<feature type="region of interest" description="Disordered" evidence="1">
    <location>
        <begin position="1"/>
        <end position="40"/>
    </location>
</feature>
<evidence type="ECO:0000256" key="1">
    <source>
        <dbReference type="SAM" id="MobiDB-lite"/>
    </source>
</evidence>
<dbReference type="CDD" id="cd02257">
    <property type="entry name" value="Peptidase_C19"/>
    <property type="match status" value="1"/>
</dbReference>
<organism evidence="3 4">
    <name type="scientific">Cladonia borealis</name>
    <dbReference type="NCBI Taxonomy" id="184061"/>
    <lineage>
        <taxon>Eukaryota</taxon>
        <taxon>Fungi</taxon>
        <taxon>Dikarya</taxon>
        <taxon>Ascomycota</taxon>
        <taxon>Pezizomycotina</taxon>
        <taxon>Lecanoromycetes</taxon>
        <taxon>OSLEUM clade</taxon>
        <taxon>Lecanoromycetidae</taxon>
        <taxon>Lecanorales</taxon>
        <taxon>Lecanorineae</taxon>
        <taxon>Cladoniaceae</taxon>
        <taxon>Cladonia</taxon>
    </lineage>
</organism>
<dbReference type="PANTHER" id="PTHR24006">
    <property type="entry name" value="UBIQUITIN CARBOXYL-TERMINAL HYDROLASE"/>
    <property type="match status" value="1"/>
</dbReference>
<dbReference type="GO" id="GO:0005829">
    <property type="term" value="C:cytosol"/>
    <property type="evidence" value="ECO:0007669"/>
    <property type="project" value="TreeGrafter"/>
</dbReference>
<proteinExistence type="predicted"/>
<dbReference type="EMBL" id="JAFEKC020000021">
    <property type="protein sequence ID" value="KAK0508098.1"/>
    <property type="molecule type" value="Genomic_DNA"/>
</dbReference>
<dbReference type="GO" id="GO:0005634">
    <property type="term" value="C:nucleus"/>
    <property type="evidence" value="ECO:0007669"/>
    <property type="project" value="TreeGrafter"/>
</dbReference>
<dbReference type="AlphaFoldDB" id="A0AA39QS10"/>
<comment type="caution">
    <text evidence="3">The sequence shown here is derived from an EMBL/GenBank/DDBJ whole genome shotgun (WGS) entry which is preliminary data.</text>
</comment>
<keyword evidence="4" id="KW-1185">Reference proteome</keyword>
<feature type="compositionally biased region" description="Polar residues" evidence="1">
    <location>
        <begin position="14"/>
        <end position="40"/>
    </location>
</feature>
<dbReference type="GO" id="GO:0004843">
    <property type="term" value="F:cysteine-type deubiquitinase activity"/>
    <property type="evidence" value="ECO:0007669"/>
    <property type="project" value="InterPro"/>
</dbReference>
<name>A0AA39QS10_9LECA</name>
<evidence type="ECO:0000313" key="4">
    <source>
        <dbReference type="Proteomes" id="UP001166286"/>
    </source>
</evidence>
<dbReference type="InterPro" id="IPR001394">
    <property type="entry name" value="Peptidase_C19_UCH"/>
</dbReference>
<feature type="domain" description="USP" evidence="2">
    <location>
        <begin position="43"/>
        <end position="358"/>
    </location>
</feature>
<evidence type="ECO:0000313" key="3">
    <source>
        <dbReference type="EMBL" id="KAK0508098.1"/>
    </source>
</evidence>